<organism evidence="2">
    <name type="scientific">marine sediment metagenome</name>
    <dbReference type="NCBI Taxonomy" id="412755"/>
    <lineage>
        <taxon>unclassified sequences</taxon>
        <taxon>metagenomes</taxon>
        <taxon>ecological metagenomes</taxon>
    </lineage>
</organism>
<dbReference type="EMBL" id="BARU01025017">
    <property type="protein sequence ID" value="GAH56010.1"/>
    <property type="molecule type" value="Genomic_DNA"/>
</dbReference>
<evidence type="ECO:0000259" key="1">
    <source>
        <dbReference type="Pfam" id="PF00636"/>
    </source>
</evidence>
<gene>
    <name evidence="2" type="ORF">S03H2_40360</name>
</gene>
<dbReference type="AlphaFoldDB" id="X1HG51"/>
<dbReference type="InterPro" id="IPR000999">
    <property type="entry name" value="RNase_III_dom"/>
</dbReference>
<evidence type="ECO:0000313" key="2">
    <source>
        <dbReference type="EMBL" id="GAH56010.1"/>
    </source>
</evidence>
<dbReference type="Pfam" id="PF00636">
    <property type="entry name" value="Ribonuclease_3"/>
    <property type="match status" value="1"/>
</dbReference>
<protein>
    <recommendedName>
        <fullName evidence="1">RNase III domain-containing protein</fullName>
    </recommendedName>
</protein>
<sequence>MQDKLKWNAIGLVKKTGMLKDYIEREKINVPIDHTKKRATLSGFLVELNHILEQMEKIKKIIIPKLENLFRLTFPTPEMVMFALARPSIRNIFEDLSTHFKEDANRPLSEEELIELASSGDAAVVLALIGDAALDLAIVQILWDSSLSKTGELTTKRKKVASNKNLAIYCEEWGLYSCRLNRLQANPMDNAKNETLEHVKGTLVESIM</sequence>
<dbReference type="InterPro" id="IPR036389">
    <property type="entry name" value="RNase_III_sf"/>
</dbReference>
<dbReference type="GO" id="GO:0004525">
    <property type="term" value="F:ribonuclease III activity"/>
    <property type="evidence" value="ECO:0007669"/>
    <property type="project" value="InterPro"/>
</dbReference>
<feature type="domain" description="RNase III" evidence="1">
    <location>
        <begin position="125"/>
        <end position="207"/>
    </location>
</feature>
<accession>X1HG51</accession>
<name>X1HG51_9ZZZZ</name>
<comment type="caution">
    <text evidence="2">The sequence shown here is derived from an EMBL/GenBank/DDBJ whole genome shotgun (WGS) entry which is preliminary data.</text>
</comment>
<proteinExistence type="predicted"/>
<dbReference type="GO" id="GO:0006396">
    <property type="term" value="P:RNA processing"/>
    <property type="evidence" value="ECO:0007669"/>
    <property type="project" value="InterPro"/>
</dbReference>
<feature type="non-terminal residue" evidence="2">
    <location>
        <position position="208"/>
    </location>
</feature>
<reference evidence="2" key="1">
    <citation type="journal article" date="2014" name="Front. Microbiol.">
        <title>High frequency of phylogenetically diverse reductive dehalogenase-homologous genes in deep subseafloor sedimentary metagenomes.</title>
        <authorList>
            <person name="Kawai M."/>
            <person name="Futagami T."/>
            <person name="Toyoda A."/>
            <person name="Takaki Y."/>
            <person name="Nishi S."/>
            <person name="Hori S."/>
            <person name="Arai W."/>
            <person name="Tsubouchi T."/>
            <person name="Morono Y."/>
            <person name="Uchiyama I."/>
            <person name="Ito T."/>
            <person name="Fujiyama A."/>
            <person name="Inagaki F."/>
            <person name="Takami H."/>
        </authorList>
    </citation>
    <scope>NUCLEOTIDE SEQUENCE</scope>
    <source>
        <strain evidence="2">Expedition CK06-06</strain>
    </source>
</reference>
<dbReference type="SUPFAM" id="SSF69065">
    <property type="entry name" value="RNase III domain-like"/>
    <property type="match status" value="1"/>
</dbReference>
<dbReference type="Gene3D" id="1.10.1520.10">
    <property type="entry name" value="Ribonuclease III domain"/>
    <property type="match status" value="1"/>
</dbReference>